<dbReference type="AlphaFoldDB" id="A0AA97P7C1"/>
<dbReference type="GO" id="GO:0005634">
    <property type="term" value="C:nucleus"/>
    <property type="evidence" value="ECO:0007669"/>
    <property type="project" value="TreeGrafter"/>
</dbReference>
<protein>
    <recommendedName>
        <fullName evidence="3">Inhibitor of growth protein N-terminal histone-binding domain-containing protein</fullName>
    </recommendedName>
</protein>
<dbReference type="PANTHER" id="PTHR10333:SF100">
    <property type="entry name" value="CHROMATIN MODIFICATION-RELATED PROTEIN YNG2"/>
    <property type="match status" value="1"/>
</dbReference>
<organism evidence="4">
    <name type="scientific">Pyricularia oryzae (strain Y34)</name>
    <name type="common">Rice blast fungus</name>
    <name type="synonym">Magnaporthe oryzae</name>
    <dbReference type="NCBI Taxonomy" id="1143189"/>
    <lineage>
        <taxon>Eukaryota</taxon>
        <taxon>Fungi</taxon>
        <taxon>Dikarya</taxon>
        <taxon>Ascomycota</taxon>
        <taxon>Pezizomycotina</taxon>
        <taxon>Sordariomycetes</taxon>
        <taxon>Sordariomycetidae</taxon>
        <taxon>Magnaporthales</taxon>
        <taxon>Pyriculariaceae</taxon>
        <taxon>Pyricularia</taxon>
    </lineage>
</organism>
<evidence type="ECO:0000256" key="1">
    <source>
        <dbReference type="ARBA" id="ARBA00022853"/>
    </source>
</evidence>
<evidence type="ECO:0000256" key="2">
    <source>
        <dbReference type="SAM" id="MobiDB-lite"/>
    </source>
</evidence>
<keyword evidence="1" id="KW-0156">Chromatin regulator</keyword>
<dbReference type="Gene3D" id="6.10.140.1740">
    <property type="match status" value="1"/>
</dbReference>
<dbReference type="Proteomes" id="UP000011086">
    <property type="component" value="Unassembled WGS sequence"/>
</dbReference>
<dbReference type="GO" id="GO:0006325">
    <property type="term" value="P:chromatin organization"/>
    <property type="evidence" value="ECO:0007669"/>
    <property type="project" value="UniProtKB-KW"/>
</dbReference>
<evidence type="ECO:0000313" key="4">
    <source>
        <dbReference type="EMBL" id="ELQ43269.1"/>
    </source>
</evidence>
<feature type="region of interest" description="Disordered" evidence="2">
    <location>
        <begin position="220"/>
        <end position="402"/>
    </location>
</feature>
<accession>A0AA97P7C1</accession>
<feature type="region of interest" description="Disordered" evidence="2">
    <location>
        <begin position="133"/>
        <end position="163"/>
    </location>
</feature>
<feature type="domain" description="Inhibitor of growth protein N-terminal histone-binding" evidence="3">
    <location>
        <begin position="25"/>
        <end position="130"/>
    </location>
</feature>
<reference evidence="4" key="1">
    <citation type="journal article" date="2012" name="PLoS Genet.">
        <title>Comparative analysis of the genomes of two field isolates of the rice blast fungus Magnaporthe oryzae.</title>
        <authorList>
            <person name="Xue M."/>
            <person name="Yang J."/>
            <person name="Li Z."/>
            <person name="Hu S."/>
            <person name="Yao N."/>
            <person name="Dean R.A."/>
            <person name="Zhao W."/>
            <person name="Shen M."/>
            <person name="Zhang H."/>
            <person name="Li C."/>
            <person name="Liu L."/>
            <person name="Cao L."/>
            <person name="Xu X."/>
            <person name="Xing Y."/>
            <person name="Hsiang T."/>
            <person name="Zhang Z."/>
            <person name="Xu J.R."/>
            <person name="Peng Y.L."/>
        </authorList>
    </citation>
    <scope>NUCLEOTIDE SEQUENCE</scope>
    <source>
        <strain evidence="4">Y34</strain>
    </source>
</reference>
<dbReference type="InterPro" id="IPR028651">
    <property type="entry name" value="ING_fam"/>
</dbReference>
<dbReference type="Pfam" id="PF12998">
    <property type="entry name" value="ING"/>
    <property type="match status" value="1"/>
</dbReference>
<dbReference type="SMART" id="SM01408">
    <property type="entry name" value="ING"/>
    <property type="match status" value="1"/>
</dbReference>
<gene>
    <name evidence="4" type="ORF">OOU_Y34scaffold00162g38</name>
</gene>
<feature type="compositionally biased region" description="Acidic residues" evidence="2">
    <location>
        <begin position="386"/>
        <end position="400"/>
    </location>
</feature>
<dbReference type="EMBL" id="JH792927">
    <property type="protein sequence ID" value="ELQ43269.1"/>
    <property type="molecule type" value="Genomic_DNA"/>
</dbReference>
<feature type="compositionally biased region" description="Polar residues" evidence="2">
    <location>
        <begin position="348"/>
        <end position="359"/>
    </location>
</feature>
<sequence length="501" mass="52944">MPRDDLSIDFVKRMPQGESIDPSLILDDWINRVQNLPEEIRFIQDEILDKDRQYNDCIKIIEDRDSRIQKYIKAHGSHAENPKEASLRATIRENYATADRLAGEKVALSERMKLIMDKHVRELDKQLKILTDRNEPGFTDPDELPSLLRPNANPPPTTSRVSLTVNTNIPHSQSQTSATTTATARAGNSSIRTAQTLHNSASAPATPAAGIILGRQAREVSAGPSGGVPKRGPRINGGAGSAATPTSNLARHSSLGPGTPKGHTATGVQRAGSAGPRASSKGAAAASSGRKGTPSSTGGRKKTPGASGGTTKSGLSRVKRVAKNSPSSNADSELSDDMSASGDEVRSRTGTPSAPTSVPSRKDGGAHGEGLASGATLLKKERHGSDDDEEMVDPEDEEAGDDRKYCLCQNVSFGNMVAYPNAAGGRDSCSATNLNKNKFPTEGVSAESRSMPIDGHVNSQRTGGPDVVKALRHGAPPPQRSHSRFLETGIIEPSNETHSAT</sequence>
<evidence type="ECO:0000259" key="3">
    <source>
        <dbReference type="SMART" id="SM01408"/>
    </source>
</evidence>
<name>A0AA97P7C1_PYRO3</name>
<feature type="region of interest" description="Disordered" evidence="2">
    <location>
        <begin position="440"/>
        <end position="501"/>
    </location>
</feature>
<dbReference type="CDD" id="cd16858">
    <property type="entry name" value="ING_ING3_Yng2p"/>
    <property type="match status" value="1"/>
</dbReference>
<dbReference type="GO" id="GO:0006355">
    <property type="term" value="P:regulation of DNA-templated transcription"/>
    <property type="evidence" value="ECO:0007669"/>
    <property type="project" value="TreeGrafter"/>
</dbReference>
<dbReference type="InterPro" id="IPR024610">
    <property type="entry name" value="ING_N_histone-binding"/>
</dbReference>
<dbReference type="GO" id="GO:0035267">
    <property type="term" value="C:NuA4 histone acetyltransferase complex"/>
    <property type="evidence" value="ECO:0007669"/>
    <property type="project" value="TreeGrafter"/>
</dbReference>
<proteinExistence type="predicted"/>
<dbReference type="PANTHER" id="PTHR10333">
    <property type="entry name" value="INHIBITOR OF GROWTH PROTEIN"/>
    <property type="match status" value="1"/>
</dbReference>
<feature type="compositionally biased region" description="Low complexity" evidence="2">
    <location>
        <begin position="270"/>
        <end position="292"/>
    </location>
</feature>